<reference evidence="1" key="1">
    <citation type="submission" date="2019-11" db="EMBL/GenBank/DDBJ databases">
        <title>Bipolaris sorokiniana Genome sequencing.</title>
        <authorList>
            <person name="Wang H."/>
        </authorList>
    </citation>
    <scope>NUCLEOTIDE SEQUENCE</scope>
</reference>
<accession>A0A8H6DY69</accession>
<dbReference type="AlphaFoldDB" id="A0A8H6DY69"/>
<sequence length="128" mass="15458">MISKSLVKKSYSARREPLRYKYVLENNTLQSIARPSYLSREHKNNKRDYRDPRVKRMIITIIECFSSNTYNNLNVYLNLKQRNKLMADLKYVLISNGFRTYKTVEILEYYFTNNIILYYITSYTSHKT</sequence>
<protein>
    <submittedName>
        <fullName evidence="1">Uncharacterized protein</fullName>
    </submittedName>
</protein>
<comment type="caution">
    <text evidence="1">The sequence shown here is derived from an EMBL/GenBank/DDBJ whole genome shotgun (WGS) entry which is preliminary data.</text>
</comment>
<name>A0A8H6DY69_COCSA</name>
<evidence type="ECO:0000313" key="2">
    <source>
        <dbReference type="Proteomes" id="UP000624244"/>
    </source>
</evidence>
<proteinExistence type="predicted"/>
<dbReference type="EMBL" id="WNKQ01000004">
    <property type="protein sequence ID" value="KAF5852284.1"/>
    <property type="molecule type" value="Genomic_DNA"/>
</dbReference>
<gene>
    <name evidence="1" type="ORF">GGP41_001013</name>
</gene>
<dbReference type="Proteomes" id="UP000624244">
    <property type="component" value="Unassembled WGS sequence"/>
</dbReference>
<organism evidence="1 2">
    <name type="scientific">Cochliobolus sativus</name>
    <name type="common">Common root rot and spot blotch fungus</name>
    <name type="synonym">Bipolaris sorokiniana</name>
    <dbReference type="NCBI Taxonomy" id="45130"/>
    <lineage>
        <taxon>Eukaryota</taxon>
        <taxon>Fungi</taxon>
        <taxon>Dikarya</taxon>
        <taxon>Ascomycota</taxon>
        <taxon>Pezizomycotina</taxon>
        <taxon>Dothideomycetes</taxon>
        <taxon>Pleosporomycetidae</taxon>
        <taxon>Pleosporales</taxon>
        <taxon>Pleosporineae</taxon>
        <taxon>Pleosporaceae</taxon>
        <taxon>Bipolaris</taxon>
    </lineage>
</organism>
<evidence type="ECO:0000313" key="1">
    <source>
        <dbReference type="EMBL" id="KAF5852284.1"/>
    </source>
</evidence>